<sequence length="126" mass="14459">MQQMKDDEGLQRELTLILSHLDAFAARVKDGLQEADWQTRRDIIRALVKRVEVDQEQVRVVFRVNPPPPSPHPPLHNETSILQHCGRRDWTSLRGTFFGSVENLLIDVACLQPLVEDALLHQDVSF</sequence>
<accession>A0ABQ3V6U6</accession>
<evidence type="ECO:0000313" key="1">
    <source>
        <dbReference type="EMBL" id="GHO60709.1"/>
    </source>
</evidence>
<dbReference type="Proteomes" id="UP000654345">
    <property type="component" value="Unassembled WGS sequence"/>
</dbReference>
<gene>
    <name evidence="1" type="ORF">KSB_91840</name>
</gene>
<proteinExistence type="predicted"/>
<reference evidence="1 2" key="1">
    <citation type="journal article" date="2021" name="Int. J. Syst. Evol. Microbiol.">
        <title>Reticulibacter mediterranei gen. nov., sp. nov., within the new family Reticulibacteraceae fam. nov., and Ktedonospora formicarum gen. nov., sp. nov., Ktedonobacter robiniae sp. nov., Dictyobacter formicarum sp. nov. and Dictyobacter arantiisoli sp. nov., belonging to the class Ktedonobacteria.</title>
        <authorList>
            <person name="Yabe S."/>
            <person name="Zheng Y."/>
            <person name="Wang C.M."/>
            <person name="Sakai Y."/>
            <person name="Abe K."/>
            <person name="Yokota A."/>
            <person name="Donadio S."/>
            <person name="Cavaletti L."/>
            <person name="Monciardini P."/>
        </authorList>
    </citation>
    <scope>NUCLEOTIDE SEQUENCE [LARGE SCALE GENOMIC DNA]</scope>
    <source>
        <strain evidence="1 2">SOSP1-30</strain>
    </source>
</reference>
<protein>
    <submittedName>
        <fullName evidence="1">Uncharacterized protein</fullName>
    </submittedName>
</protein>
<keyword evidence="2" id="KW-1185">Reference proteome</keyword>
<dbReference type="EMBL" id="BNJG01000006">
    <property type="protein sequence ID" value="GHO60709.1"/>
    <property type="molecule type" value="Genomic_DNA"/>
</dbReference>
<name>A0ABQ3V6U6_9CHLR</name>
<evidence type="ECO:0000313" key="2">
    <source>
        <dbReference type="Proteomes" id="UP000654345"/>
    </source>
</evidence>
<comment type="caution">
    <text evidence="1">The sequence shown here is derived from an EMBL/GenBank/DDBJ whole genome shotgun (WGS) entry which is preliminary data.</text>
</comment>
<organism evidence="1 2">
    <name type="scientific">Ktedonobacter robiniae</name>
    <dbReference type="NCBI Taxonomy" id="2778365"/>
    <lineage>
        <taxon>Bacteria</taxon>
        <taxon>Bacillati</taxon>
        <taxon>Chloroflexota</taxon>
        <taxon>Ktedonobacteria</taxon>
        <taxon>Ktedonobacterales</taxon>
        <taxon>Ktedonobacteraceae</taxon>
        <taxon>Ktedonobacter</taxon>
    </lineage>
</organism>